<feature type="region of interest" description="Disordered" evidence="13">
    <location>
        <begin position="159"/>
        <end position="187"/>
    </location>
</feature>
<evidence type="ECO:0000256" key="2">
    <source>
        <dbReference type="ARBA" id="ARBA00008014"/>
    </source>
</evidence>
<keyword evidence="7 11" id="KW-0274">FAD</keyword>
<dbReference type="AlphaFoldDB" id="A0A518D2Y7"/>
<dbReference type="NCBIfam" id="NF003793">
    <property type="entry name" value="PRK05382.1"/>
    <property type="match status" value="1"/>
</dbReference>
<dbReference type="InterPro" id="IPR035904">
    <property type="entry name" value="Chorismate_synth_AroC_sf"/>
</dbReference>
<dbReference type="GO" id="GO:0004107">
    <property type="term" value="F:chorismate synthase activity"/>
    <property type="evidence" value="ECO:0007669"/>
    <property type="project" value="UniProtKB-UniRule"/>
</dbReference>
<dbReference type="PROSITE" id="PS00789">
    <property type="entry name" value="CHORISMATE_SYNTHASE_3"/>
    <property type="match status" value="1"/>
</dbReference>
<comment type="catalytic activity">
    <reaction evidence="11 12">
        <text>5-O-(1-carboxyvinyl)-3-phosphoshikimate = chorismate + phosphate</text>
        <dbReference type="Rhea" id="RHEA:21020"/>
        <dbReference type="ChEBI" id="CHEBI:29748"/>
        <dbReference type="ChEBI" id="CHEBI:43474"/>
        <dbReference type="ChEBI" id="CHEBI:57701"/>
        <dbReference type="EC" id="4.2.3.5"/>
    </reaction>
</comment>
<dbReference type="Proteomes" id="UP000319342">
    <property type="component" value="Chromosome"/>
</dbReference>
<dbReference type="GO" id="GO:0009423">
    <property type="term" value="P:chorismate biosynthetic process"/>
    <property type="evidence" value="ECO:0007669"/>
    <property type="project" value="UniProtKB-UniRule"/>
</dbReference>
<evidence type="ECO:0000256" key="13">
    <source>
        <dbReference type="SAM" id="MobiDB-lite"/>
    </source>
</evidence>
<dbReference type="NCBIfam" id="TIGR00033">
    <property type="entry name" value="aroC"/>
    <property type="match status" value="1"/>
</dbReference>
<evidence type="ECO:0000313" key="14">
    <source>
        <dbReference type="EMBL" id="QDU85815.1"/>
    </source>
</evidence>
<dbReference type="GO" id="GO:0008652">
    <property type="term" value="P:amino acid biosynthetic process"/>
    <property type="evidence" value="ECO:0007669"/>
    <property type="project" value="UniProtKB-KW"/>
</dbReference>
<dbReference type="FunFam" id="3.60.150.10:FF:000002">
    <property type="entry name" value="Chorismate synthase"/>
    <property type="match status" value="1"/>
</dbReference>
<dbReference type="UniPathway" id="UPA00053">
    <property type="reaction ID" value="UER00090"/>
</dbReference>
<evidence type="ECO:0000313" key="15">
    <source>
        <dbReference type="Proteomes" id="UP000319342"/>
    </source>
</evidence>
<dbReference type="GO" id="GO:0009073">
    <property type="term" value="P:aromatic amino acid family biosynthetic process"/>
    <property type="evidence" value="ECO:0007669"/>
    <property type="project" value="UniProtKB-KW"/>
</dbReference>
<evidence type="ECO:0000256" key="9">
    <source>
        <dbReference type="ARBA" id="ARBA00023141"/>
    </source>
</evidence>
<evidence type="ECO:0000256" key="10">
    <source>
        <dbReference type="ARBA" id="ARBA00023239"/>
    </source>
</evidence>
<feature type="binding site" evidence="11">
    <location>
        <position position="354"/>
    </location>
    <ligand>
        <name>FMN</name>
        <dbReference type="ChEBI" id="CHEBI:58210"/>
    </ligand>
</feature>
<reference evidence="14 15" key="1">
    <citation type="submission" date="2019-02" db="EMBL/GenBank/DDBJ databases">
        <title>Deep-cultivation of Planctomycetes and their phenomic and genomic characterization uncovers novel biology.</title>
        <authorList>
            <person name="Wiegand S."/>
            <person name="Jogler M."/>
            <person name="Boedeker C."/>
            <person name="Pinto D."/>
            <person name="Vollmers J."/>
            <person name="Rivas-Marin E."/>
            <person name="Kohn T."/>
            <person name="Peeters S.H."/>
            <person name="Heuer A."/>
            <person name="Rast P."/>
            <person name="Oberbeckmann S."/>
            <person name="Bunk B."/>
            <person name="Jeske O."/>
            <person name="Meyerdierks A."/>
            <person name="Storesund J.E."/>
            <person name="Kallscheuer N."/>
            <person name="Luecker S."/>
            <person name="Lage O.M."/>
            <person name="Pohl T."/>
            <person name="Merkel B.J."/>
            <person name="Hornburger P."/>
            <person name="Mueller R.-W."/>
            <person name="Bruemmer F."/>
            <person name="Labrenz M."/>
            <person name="Spormann A.M."/>
            <person name="Op den Camp H."/>
            <person name="Overmann J."/>
            <person name="Amann R."/>
            <person name="Jetten M.S.M."/>
            <person name="Mascher T."/>
            <person name="Medema M.H."/>
            <person name="Devos D.P."/>
            <person name="Kaster A.-K."/>
            <person name="Ovreas L."/>
            <person name="Rohde M."/>
            <person name="Galperin M.Y."/>
            <person name="Jogler C."/>
        </authorList>
    </citation>
    <scope>NUCLEOTIDE SEQUENCE [LARGE SCALE GENOMIC DNA]</scope>
    <source>
        <strain evidence="14 15">Pla163</strain>
    </source>
</reference>
<dbReference type="RefSeq" id="WP_145189888.1">
    <property type="nucleotide sequence ID" value="NZ_CP036290.1"/>
</dbReference>
<dbReference type="InterPro" id="IPR000453">
    <property type="entry name" value="Chorismate_synth"/>
</dbReference>
<feature type="binding site" evidence="11">
    <location>
        <begin position="328"/>
        <end position="332"/>
    </location>
    <ligand>
        <name>FMN</name>
        <dbReference type="ChEBI" id="CHEBI:58210"/>
    </ligand>
</feature>
<feature type="binding site" evidence="11">
    <location>
        <position position="48"/>
    </location>
    <ligand>
        <name>NADP(+)</name>
        <dbReference type="ChEBI" id="CHEBI:58349"/>
    </ligand>
</feature>
<keyword evidence="8 11" id="KW-0521">NADP</keyword>
<comment type="cofactor">
    <cofactor evidence="11 12">
        <name>FMNH2</name>
        <dbReference type="ChEBI" id="CHEBI:57618"/>
    </cofactor>
    <text evidence="11 12">Reduced FMN (FMNH(2)).</text>
</comment>
<comment type="pathway">
    <text evidence="1 11 12">Metabolic intermediate biosynthesis; chorismate biosynthesis; chorismate from D-erythrose 4-phosphate and phosphoenolpyruvate: step 7/7.</text>
</comment>
<sequence>MTTLRYTTAGESHGPALTGILEGLPAGLALSKERIDAELIRRQGGYGRGGRMQIETDLVDITAGMRAGRTLGSPLALVLKNADATIEELPVPGNARPGHADLAGSQKFGELDTRAVLERASARETAIRVALAGAARQLIEHFGVRVFGHVVELGGERFAPSDVRGDAQGDGLGDAELPPVDEREQRRDASQFYSLFPERDEAFIAKVDAAKEAGDTLGGVFEVRAWGLPPGLGSHASGPERLTSRLAGALMSIPAMKGVEFGLGFEAARRPGSRVHDAIDPAEASDSADGSDPVASPNGRFRRRTNNAGGLEGGMTTGEELVVRVAMKPISTLRRGLDTVDFETNETVRATYQRSDVTAAPAASVVGEALVAFELARAWREKFGGDAMSQVTAAVEFYREQLRSL</sequence>
<dbReference type="GO" id="GO:0005829">
    <property type="term" value="C:cytosol"/>
    <property type="evidence" value="ECO:0007669"/>
    <property type="project" value="TreeGrafter"/>
</dbReference>
<comment type="caution">
    <text evidence="11">Lacks conserved residue(s) required for the propagation of feature annotation.</text>
</comment>
<evidence type="ECO:0000256" key="5">
    <source>
        <dbReference type="ARBA" id="ARBA00022630"/>
    </source>
</evidence>
<comment type="subunit">
    <text evidence="11">Homotetramer.</text>
</comment>
<keyword evidence="10 11" id="KW-0456">Lyase</keyword>
<dbReference type="Gene3D" id="3.60.150.10">
    <property type="entry name" value="Chorismate synthase AroC"/>
    <property type="match status" value="1"/>
</dbReference>
<comment type="function">
    <text evidence="11">Catalyzes the anti-1,4-elimination of the C-3 phosphate and the C-6 proR hydrogen from 5-enolpyruvylshikimate-3-phosphate (EPSP) to yield chorismate, which is the branch point compound that serves as the starting substrate for the three terminal pathways of aromatic amino acid biosynthesis. This reaction introduces a second double bond into the aromatic ring system.</text>
</comment>
<protein>
    <recommendedName>
        <fullName evidence="3 11">Chorismate synthase</fullName>
        <shortName evidence="11">CS</shortName>
        <ecNumber evidence="3 11">4.2.3.5</ecNumber>
    </recommendedName>
    <alternativeName>
        <fullName evidence="11">5-enolpyruvylshikimate-3-phosphate phospholyase</fullName>
    </alternativeName>
</protein>
<evidence type="ECO:0000256" key="6">
    <source>
        <dbReference type="ARBA" id="ARBA00022643"/>
    </source>
</evidence>
<proteinExistence type="inferred from homology"/>
<dbReference type="EC" id="4.2.3.5" evidence="3 11"/>
<organism evidence="14 15">
    <name type="scientific">Rohdeia mirabilis</name>
    <dbReference type="NCBI Taxonomy" id="2528008"/>
    <lineage>
        <taxon>Bacteria</taxon>
        <taxon>Pseudomonadati</taxon>
        <taxon>Planctomycetota</taxon>
        <taxon>Planctomycetia</taxon>
        <taxon>Planctomycetia incertae sedis</taxon>
        <taxon>Rohdeia</taxon>
    </lineage>
</organism>
<name>A0A518D2Y7_9BACT</name>
<dbReference type="PANTHER" id="PTHR21085:SF0">
    <property type="entry name" value="CHORISMATE SYNTHASE"/>
    <property type="match status" value="1"/>
</dbReference>
<keyword evidence="9 11" id="KW-0057">Aromatic amino acid biosynthesis</keyword>
<evidence type="ECO:0000256" key="1">
    <source>
        <dbReference type="ARBA" id="ARBA00005044"/>
    </source>
</evidence>
<dbReference type="Pfam" id="PF01264">
    <property type="entry name" value="Chorismate_synt"/>
    <property type="match status" value="1"/>
</dbReference>
<comment type="similarity">
    <text evidence="2 11 12">Belongs to the chorismate synthase family.</text>
</comment>
<feature type="region of interest" description="Disordered" evidence="13">
    <location>
        <begin position="281"/>
        <end position="315"/>
    </location>
</feature>
<dbReference type="SUPFAM" id="SSF103263">
    <property type="entry name" value="Chorismate synthase, AroC"/>
    <property type="match status" value="1"/>
</dbReference>
<feature type="binding site" evidence="11">
    <location>
        <begin position="119"/>
        <end position="121"/>
    </location>
    <ligand>
        <name>FMN</name>
        <dbReference type="ChEBI" id="CHEBI:58210"/>
    </ligand>
</feature>
<feature type="binding site" evidence="11">
    <location>
        <position position="313"/>
    </location>
    <ligand>
        <name>FMN</name>
        <dbReference type="ChEBI" id="CHEBI:58210"/>
    </ligand>
</feature>
<evidence type="ECO:0000256" key="7">
    <source>
        <dbReference type="ARBA" id="ARBA00022827"/>
    </source>
</evidence>
<keyword evidence="4 11" id="KW-0028">Amino-acid biosynthesis</keyword>
<dbReference type="EMBL" id="CP036290">
    <property type="protein sequence ID" value="QDU85815.1"/>
    <property type="molecule type" value="Genomic_DNA"/>
</dbReference>
<keyword evidence="6 11" id="KW-0288">FMN</keyword>
<evidence type="ECO:0000256" key="4">
    <source>
        <dbReference type="ARBA" id="ARBA00022605"/>
    </source>
</evidence>
<evidence type="ECO:0000256" key="12">
    <source>
        <dbReference type="RuleBase" id="RU000605"/>
    </source>
</evidence>
<dbReference type="PIRSF" id="PIRSF001456">
    <property type="entry name" value="Chorismate_synth"/>
    <property type="match status" value="1"/>
</dbReference>
<dbReference type="InterPro" id="IPR020541">
    <property type="entry name" value="Chorismate_synthase_CS"/>
</dbReference>
<dbReference type="PANTHER" id="PTHR21085">
    <property type="entry name" value="CHORISMATE SYNTHASE"/>
    <property type="match status" value="1"/>
</dbReference>
<accession>A0A518D2Y7</accession>
<dbReference type="CDD" id="cd07304">
    <property type="entry name" value="Chorismate_synthase"/>
    <property type="match status" value="1"/>
</dbReference>
<feature type="binding site" evidence="11">
    <location>
        <position position="42"/>
    </location>
    <ligand>
        <name>NADP(+)</name>
        <dbReference type="ChEBI" id="CHEBI:58349"/>
    </ligand>
</feature>
<dbReference type="OrthoDB" id="9771806at2"/>
<keyword evidence="5 11" id="KW-0285">Flavoprotein</keyword>
<keyword evidence="15" id="KW-1185">Reference proteome</keyword>
<evidence type="ECO:0000256" key="11">
    <source>
        <dbReference type="HAMAP-Rule" id="MF_00300"/>
    </source>
</evidence>
<dbReference type="GO" id="GO:0010181">
    <property type="term" value="F:FMN binding"/>
    <property type="evidence" value="ECO:0007669"/>
    <property type="project" value="TreeGrafter"/>
</dbReference>
<gene>
    <name evidence="11 14" type="primary">aroC</name>
    <name evidence="14" type="ORF">Pla163_29560</name>
</gene>
<dbReference type="HAMAP" id="MF_00300">
    <property type="entry name" value="Chorismate_synth"/>
    <property type="match status" value="1"/>
</dbReference>
<evidence type="ECO:0000256" key="3">
    <source>
        <dbReference type="ARBA" id="ARBA00013036"/>
    </source>
</evidence>
<dbReference type="PROSITE" id="PS00787">
    <property type="entry name" value="CHORISMATE_SYNTHASE_1"/>
    <property type="match status" value="1"/>
</dbReference>
<evidence type="ECO:0000256" key="8">
    <source>
        <dbReference type="ARBA" id="ARBA00022857"/>
    </source>
</evidence>